<accession>A0A816SYG0</accession>
<organism evidence="1">
    <name type="scientific">Brassica napus</name>
    <name type="common">Rape</name>
    <dbReference type="NCBI Taxonomy" id="3708"/>
    <lineage>
        <taxon>Eukaryota</taxon>
        <taxon>Viridiplantae</taxon>
        <taxon>Streptophyta</taxon>
        <taxon>Embryophyta</taxon>
        <taxon>Tracheophyta</taxon>
        <taxon>Spermatophyta</taxon>
        <taxon>Magnoliopsida</taxon>
        <taxon>eudicotyledons</taxon>
        <taxon>Gunneridae</taxon>
        <taxon>Pentapetalae</taxon>
        <taxon>rosids</taxon>
        <taxon>malvids</taxon>
        <taxon>Brassicales</taxon>
        <taxon>Brassicaceae</taxon>
        <taxon>Brassiceae</taxon>
        <taxon>Brassica</taxon>
    </lineage>
</organism>
<gene>
    <name evidence="1" type="ORF">DARMORV10_A06P34890.1</name>
</gene>
<dbReference type="EMBL" id="HG994360">
    <property type="protein sequence ID" value="CAF2088770.1"/>
    <property type="molecule type" value="Genomic_DNA"/>
</dbReference>
<evidence type="ECO:0000313" key="1">
    <source>
        <dbReference type="EMBL" id="CAF2088770.1"/>
    </source>
</evidence>
<proteinExistence type="predicted"/>
<dbReference type="Proteomes" id="UP001295469">
    <property type="component" value="Chromosome A06"/>
</dbReference>
<protein>
    <submittedName>
        <fullName evidence="1">(rape) hypothetical protein</fullName>
    </submittedName>
</protein>
<dbReference type="AlphaFoldDB" id="A0A816SYG0"/>
<reference evidence="1" key="1">
    <citation type="submission" date="2021-01" db="EMBL/GenBank/DDBJ databases">
        <authorList>
            <consortium name="Genoscope - CEA"/>
            <person name="William W."/>
        </authorList>
    </citation>
    <scope>NUCLEOTIDE SEQUENCE</scope>
</reference>
<name>A0A816SYG0_BRANA</name>
<sequence>MLGGRISIREKRCLDGCDHTLRDLMSPYVIGITAAIGETHLAFSLVALELMRSREMEGRVNGDQDVTFQSCHPSTLGNVATRPQSIELRRERTVGFLIKYSNL</sequence>